<accession>A0A4V5ZNP1</accession>
<proteinExistence type="predicted"/>
<dbReference type="RefSeq" id="WP_137275746.1">
    <property type="nucleotide sequence ID" value="NZ_QKNX01000002.1"/>
</dbReference>
<dbReference type="AlphaFoldDB" id="A0A4V5ZNP1"/>
<dbReference type="Proteomes" id="UP000308037">
    <property type="component" value="Unassembled WGS sequence"/>
</dbReference>
<keyword evidence="1" id="KW-0472">Membrane</keyword>
<keyword evidence="1" id="KW-1133">Transmembrane helix</keyword>
<protein>
    <submittedName>
        <fullName evidence="2">Uncharacterized protein</fullName>
    </submittedName>
</protein>
<keyword evidence="1" id="KW-0812">Transmembrane</keyword>
<keyword evidence="3" id="KW-1185">Reference proteome</keyword>
<evidence type="ECO:0000256" key="1">
    <source>
        <dbReference type="SAM" id="Phobius"/>
    </source>
</evidence>
<dbReference type="EMBL" id="QKNX01000002">
    <property type="protein sequence ID" value="TKR25843.1"/>
    <property type="molecule type" value="Genomic_DNA"/>
</dbReference>
<organism evidence="2 3">
    <name type="scientific">Natronomonas salsuginis</name>
    <dbReference type="NCBI Taxonomy" id="2217661"/>
    <lineage>
        <taxon>Archaea</taxon>
        <taxon>Methanobacteriati</taxon>
        <taxon>Methanobacteriota</taxon>
        <taxon>Stenosarchaea group</taxon>
        <taxon>Halobacteria</taxon>
        <taxon>Halobacteriales</taxon>
        <taxon>Natronomonadaceae</taxon>
        <taxon>Natronomonas</taxon>
    </lineage>
</organism>
<comment type="caution">
    <text evidence="2">The sequence shown here is derived from an EMBL/GenBank/DDBJ whole genome shotgun (WGS) entry which is preliminary data.</text>
</comment>
<sequence length="87" mass="9392">MSDESIWNRVQAEMQKDGLDLLEQVLALITGGVLGGNALRIANADLPILYELGAYAGLFVLGFIVLGTTHLVVSYNRVLSADVEDDE</sequence>
<feature type="transmembrane region" description="Helical" evidence="1">
    <location>
        <begin position="21"/>
        <end position="42"/>
    </location>
</feature>
<feature type="transmembrane region" description="Helical" evidence="1">
    <location>
        <begin position="54"/>
        <end position="73"/>
    </location>
</feature>
<dbReference type="OrthoDB" id="350289at2157"/>
<evidence type="ECO:0000313" key="2">
    <source>
        <dbReference type="EMBL" id="TKR25843.1"/>
    </source>
</evidence>
<evidence type="ECO:0000313" key="3">
    <source>
        <dbReference type="Proteomes" id="UP000308037"/>
    </source>
</evidence>
<gene>
    <name evidence="2" type="ORF">DM868_04890</name>
</gene>
<name>A0A4V5ZNP1_9EURY</name>
<reference evidence="2 3" key="1">
    <citation type="submission" date="2019-04" db="EMBL/GenBank/DDBJ databases">
        <title>Natronomonas sp. F20-122 a newhaloarchaeon isolated from a saline saltern of Isla Bacuta, Huelva, Spain.</title>
        <authorList>
            <person name="Duran-Viseras A."/>
            <person name="Sanchez-Porro C."/>
            <person name="Ventosa A."/>
        </authorList>
    </citation>
    <scope>NUCLEOTIDE SEQUENCE [LARGE SCALE GENOMIC DNA]</scope>
    <source>
        <strain evidence="2 3">F20-122</strain>
    </source>
</reference>